<dbReference type="Pfam" id="PF03567">
    <property type="entry name" value="Sulfotransfer_2"/>
    <property type="match status" value="1"/>
</dbReference>
<keyword evidence="2" id="KW-1185">Reference proteome</keyword>
<protein>
    <recommendedName>
        <fullName evidence="3">Sulfotransferase family protein</fullName>
    </recommendedName>
</protein>
<dbReference type="EMBL" id="SHNP01000006">
    <property type="protein sequence ID" value="MCX2975083.1"/>
    <property type="molecule type" value="Genomic_DNA"/>
</dbReference>
<dbReference type="RefSeq" id="WP_279253750.1">
    <property type="nucleotide sequence ID" value="NZ_SHNP01000006.1"/>
</dbReference>
<comment type="caution">
    <text evidence="1">The sequence shown here is derived from an EMBL/GenBank/DDBJ whole genome shotgun (WGS) entry which is preliminary data.</text>
</comment>
<gene>
    <name evidence="1" type="ORF">EYC87_15950</name>
</gene>
<dbReference type="InterPro" id="IPR005331">
    <property type="entry name" value="Sulfotransferase"/>
</dbReference>
<organism evidence="1 2">
    <name type="scientific">Candidatus Seongchinamella marina</name>
    <dbReference type="NCBI Taxonomy" id="2518990"/>
    <lineage>
        <taxon>Bacteria</taxon>
        <taxon>Pseudomonadati</taxon>
        <taxon>Pseudomonadota</taxon>
        <taxon>Gammaproteobacteria</taxon>
        <taxon>Cellvibrionales</taxon>
        <taxon>Halieaceae</taxon>
        <taxon>Seongchinamella</taxon>
    </lineage>
</organism>
<name>A0ABT3SYK8_9GAMM</name>
<sequence>MNWFRCKAHDIYNRWRKFRGHHFDYVLIITYGRSGSTLLMGLLNTDDSCVIRGENNNFMYHLYCARRSLDRAKSGYSDETCGKPTSPWWGVDDIDPASFQRDMEPIVRNVLLSGLGRRPRVLGFKEIRYFDLFLEGELGGYLGFLARTLPRCAFVFNVRNIDDVMQSKWWAELGESEAAETKVLLREFEEFAINFCKKYRDSARLVSYEAVVANGRELRNIFAFLGLKYEQGKVSQMIDVVCEQPIVNMDPHWRPQFYQTLQDGFQYDFIGRFENLDSDFLHVLSKIAPGVDQAVAREDRHATRADSGLADYFTSELSKKIMEKFSVDFEFFEYPVHV</sequence>
<dbReference type="Pfam" id="PF13469">
    <property type="entry name" value="Sulfotransfer_3"/>
    <property type="match status" value="1"/>
</dbReference>
<evidence type="ECO:0008006" key="3">
    <source>
        <dbReference type="Google" id="ProtNLM"/>
    </source>
</evidence>
<dbReference type="SUPFAM" id="SSF52540">
    <property type="entry name" value="P-loop containing nucleoside triphosphate hydrolases"/>
    <property type="match status" value="1"/>
</dbReference>
<accession>A0ABT3SYK8</accession>
<dbReference type="Proteomes" id="UP001143307">
    <property type="component" value="Unassembled WGS sequence"/>
</dbReference>
<dbReference type="Gene3D" id="3.40.50.300">
    <property type="entry name" value="P-loop containing nucleotide triphosphate hydrolases"/>
    <property type="match status" value="1"/>
</dbReference>
<dbReference type="InterPro" id="IPR027417">
    <property type="entry name" value="P-loop_NTPase"/>
</dbReference>
<proteinExistence type="predicted"/>
<evidence type="ECO:0000313" key="1">
    <source>
        <dbReference type="EMBL" id="MCX2975083.1"/>
    </source>
</evidence>
<reference evidence="1" key="1">
    <citation type="submission" date="2019-02" db="EMBL/GenBank/DDBJ databases">
        <authorList>
            <person name="Li S.-H."/>
        </authorList>
    </citation>
    <scope>NUCLEOTIDE SEQUENCE</scope>
    <source>
        <strain evidence="1">IMCC8485</strain>
    </source>
</reference>
<evidence type="ECO:0000313" key="2">
    <source>
        <dbReference type="Proteomes" id="UP001143307"/>
    </source>
</evidence>